<keyword evidence="1" id="KW-1133">Transmembrane helix</keyword>
<evidence type="ECO:0000256" key="1">
    <source>
        <dbReference type="SAM" id="Phobius"/>
    </source>
</evidence>
<sequence>MIWHLVAVFSAGLGSAGIAFLLRSLSKQKLPKWIIPALAGVGMMSYQIYFEYHWFAYQSNRQPIGAVVTSNQTSQVFWRPWTYIYPMTTVFTVVDTQSMQTRQAKNLTLVEFIEYRFEKKYIDVVTHQRYVMSCTDAQIIAVSDEKKVLSKQPVNVDPDSVLFNTVCSTSK</sequence>
<protein>
    <submittedName>
        <fullName evidence="2">Uncharacterized protein</fullName>
    </submittedName>
</protein>
<feature type="transmembrane region" description="Helical" evidence="1">
    <location>
        <begin position="6"/>
        <end position="22"/>
    </location>
</feature>
<name>A0ABU5GQI5_9GAMM</name>
<accession>A0ABU5GQI5</accession>
<organism evidence="2 3">
    <name type="scientific">Denitrificimonas halotolerans</name>
    <dbReference type="NCBI Taxonomy" id="3098930"/>
    <lineage>
        <taxon>Bacteria</taxon>
        <taxon>Pseudomonadati</taxon>
        <taxon>Pseudomonadota</taxon>
        <taxon>Gammaproteobacteria</taxon>
        <taxon>Pseudomonadales</taxon>
        <taxon>Pseudomonadaceae</taxon>
        <taxon>Denitrificimonas</taxon>
    </lineage>
</organism>
<keyword evidence="1" id="KW-0472">Membrane</keyword>
<keyword evidence="3" id="KW-1185">Reference proteome</keyword>
<keyword evidence="1" id="KW-0812">Transmembrane</keyword>
<evidence type="ECO:0000313" key="3">
    <source>
        <dbReference type="Proteomes" id="UP001294570"/>
    </source>
</evidence>
<comment type="caution">
    <text evidence="2">The sequence shown here is derived from an EMBL/GenBank/DDBJ whole genome shotgun (WGS) entry which is preliminary data.</text>
</comment>
<feature type="transmembrane region" description="Helical" evidence="1">
    <location>
        <begin position="34"/>
        <end position="55"/>
    </location>
</feature>
<evidence type="ECO:0000313" key="2">
    <source>
        <dbReference type="EMBL" id="MDY7219218.1"/>
    </source>
</evidence>
<dbReference type="Proteomes" id="UP001294570">
    <property type="component" value="Unassembled WGS sequence"/>
</dbReference>
<proteinExistence type="predicted"/>
<gene>
    <name evidence="2" type="ORF">TOI97_06510</name>
</gene>
<dbReference type="EMBL" id="JAXIVU010000006">
    <property type="protein sequence ID" value="MDY7219218.1"/>
    <property type="molecule type" value="Genomic_DNA"/>
</dbReference>
<dbReference type="RefSeq" id="WP_321553310.1">
    <property type="nucleotide sequence ID" value="NZ_JAXIVU010000006.1"/>
</dbReference>
<reference evidence="2 3" key="1">
    <citation type="submission" date="2023-12" db="EMBL/GenBank/DDBJ databases">
        <title>Denitrificimonas halotolerans sp. nov.,a novel species isolated from landfill leachate.</title>
        <authorList>
            <person name="Wang S."/>
        </authorList>
    </citation>
    <scope>NUCLEOTIDE SEQUENCE [LARGE SCALE GENOMIC DNA]</scope>
    <source>
        <strain evidence="2 3">JX-1</strain>
    </source>
</reference>